<evidence type="ECO:0000259" key="9">
    <source>
        <dbReference type="Pfam" id="PF13231"/>
    </source>
</evidence>
<reference evidence="10 11" key="1">
    <citation type="submission" date="2010-12" db="EMBL/GenBank/DDBJ databases">
        <title>Whole genome sequence of Anaerolinea thermophila UNI-1.</title>
        <authorList>
            <person name="Narita-Yamada S."/>
            <person name="Kishi E."/>
            <person name="Watanabe Y."/>
            <person name="Takasaki K."/>
            <person name="Ankai A."/>
            <person name="Oguchi A."/>
            <person name="Fukui S."/>
            <person name="Takahashi M."/>
            <person name="Yashiro I."/>
            <person name="Hosoyama A."/>
            <person name="Sekiguchi Y."/>
            <person name="Hanada S."/>
            <person name="Fujita N."/>
        </authorList>
    </citation>
    <scope>NUCLEOTIDE SEQUENCE [LARGE SCALE GENOMIC DNA]</scope>
    <source>
        <strain evidence="11">DSM 14523 / JCM 11388 / NBRC 100420 / UNI-1</strain>
    </source>
</reference>
<evidence type="ECO:0000256" key="8">
    <source>
        <dbReference type="SAM" id="Phobius"/>
    </source>
</evidence>
<evidence type="ECO:0000313" key="11">
    <source>
        <dbReference type="Proteomes" id="UP000008922"/>
    </source>
</evidence>
<dbReference type="eggNOG" id="COG1807">
    <property type="taxonomic scope" value="Bacteria"/>
</dbReference>
<dbReference type="Pfam" id="PF13231">
    <property type="entry name" value="PMT_2"/>
    <property type="match status" value="1"/>
</dbReference>
<feature type="transmembrane region" description="Helical" evidence="8">
    <location>
        <begin position="330"/>
        <end position="351"/>
    </location>
</feature>
<accession>E8N085</accession>
<feature type="transmembrane region" description="Helical" evidence="8">
    <location>
        <begin position="289"/>
        <end position="310"/>
    </location>
</feature>
<evidence type="ECO:0000256" key="7">
    <source>
        <dbReference type="ARBA" id="ARBA00023136"/>
    </source>
</evidence>
<evidence type="ECO:0000313" key="10">
    <source>
        <dbReference type="EMBL" id="BAJ64634.1"/>
    </source>
</evidence>
<keyword evidence="11" id="KW-1185">Reference proteome</keyword>
<feature type="transmembrane region" description="Helical" evidence="8">
    <location>
        <begin position="156"/>
        <end position="185"/>
    </location>
</feature>
<keyword evidence="4" id="KW-0808">Transferase</keyword>
<dbReference type="PANTHER" id="PTHR33908:SF11">
    <property type="entry name" value="MEMBRANE PROTEIN"/>
    <property type="match status" value="1"/>
</dbReference>
<sequence>MKDSLKKISFALVVFVLPIFTLLPYSPWVMKGLHRDSGVFLYVGQQILNGGLPYRDIWDHKPPVIYYVNALGLLFDNSRWGVWTIELVCLVISSLLAYQLIKKHFGDFVGLIVSTLWLLTLVFVLQGGNLTEEYALVFQFLLLVMFDRINGKNRSILYFSVGVFSGLMFCIKQTTIGIFLGIIVLTLYKMFGKRQLFLFKNIFLIILGWTLFPAFWVLYFYIHGGLPNLLEAFYYNFVYSSQNKDLLNRLAPLITGIEPLTETGFFQFGMIGYILLVMDIFLGKDNNKWLVNLLQLIAVTLPIEYVLVSLSGHTYKHYYITLLPMLSLSSAYFIKVIINYCSLVALLQSWLKCGKHTV</sequence>
<dbReference type="PANTHER" id="PTHR33908">
    <property type="entry name" value="MANNOSYLTRANSFERASE YKCB-RELATED"/>
    <property type="match status" value="1"/>
</dbReference>
<proteinExistence type="predicted"/>
<feature type="transmembrane region" description="Helical" evidence="8">
    <location>
        <begin position="108"/>
        <end position="128"/>
    </location>
</feature>
<evidence type="ECO:0000256" key="4">
    <source>
        <dbReference type="ARBA" id="ARBA00022679"/>
    </source>
</evidence>
<evidence type="ECO:0000256" key="6">
    <source>
        <dbReference type="ARBA" id="ARBA00022989"/>
    </source>
</evidence>
<feature type="transmembrane region" description="Helical" evidence="8">
    <location>
        <begin position="80"/>
        <end position="101"/>
    </location>
</feature>
<dbReference type="InterPro" id="IPR038731">
    <property type="entry name" value="RgtA/B/C-like"/>
</dbReference>
<dbReference type="GO" id="GO:0016763">
    <property type="term" value="F:pentosyltransferase activity"/>
    <property type="evidence" value="ECO:0007669"/>
    <property type="project" value="TreeGrafter"/>
</dbReference>
<dbReference type="STRING" id="926569.ANT_26080"/>
<dbReference type="HOGENOM" id="CLU_773036_0_0_0"/>
<name>E8N085_ANATU</name>
<feature type="transmembrane region" description="Helical" evidence="8">
    <location>
        <begin position="265"/>
        <end position="282"/>
    </location>
</feature>
<keyword evidence="3" id="KW-0328">Glycosyltransferase</keyword>
<dbReference type="RefSeq" id="WP_013560988.1">
    <property type="nucleotide sequence ID" value="NC_014960.1"/>
</dbReference>
<feature type="transmembrane region" description="Helical" evidence="8">
    <location>
        <begin position="7"/>
        <end position="25"/>
    </location>
</feature>
<keyword evidence="6 8" id="KW-1133">Transmembrane helix</keyword>
<keyword evidence="7 8" id="KW-0472">Membrane</keyword>
<dbReference type="GO" id="GO:0005886">
    <property type="term" value="C:plasma membrane"/>
    <property type="evidence" value="ECO:0007669"/>
    <property type="project" value="UniProtKB-SubCell"/>
</dbReference>
<organism evidence="10 11">
    <name type="scientific">Anaerolinea thermophila (strain DSM 14523 / JCM 11388 / NBRC 100420 / UNI-1)</name>
    <dbReference type="NCBI Taxonomy" id="926569"/>
    <lineage>
        <taxon>Bacteria</taxon>
        <taxon>Bacillati</taxon>
        <taxon>Chloroflexota</taxon>
        <taxon>Anaerolineae</taxon>
        <taxon>Anaerolineales</taxon>
        <taxon>Anaerolineaceae</taxon>
        <taxon>Anaerolinea</taxon>
    </lineage>
</organism>
<dbReference type="EMBL" id="AP012029">
    <property type="protein sequence ID" value="BAJ64634.1"/>
    <property type="molecule type" value="Genomic_DNA"/>
</dbReference>
<dbReference type="InterPro" id="IPR050297">
    <property type="entry name" value="LipidA_mod_glycosyltrf_83"/>
</dbReference>
<evidence type="ECO:0000256" key="1">
    <source>
        <dbReference type="ARBA" id="ARBA00004651"/>
    </source>
</evidence>
<evidence type="ECO:0000256" key="5">
    <source>
        <dbReference type="ARBA" id="ARBA00022692"/>
    </source>
</evidence>
<keyword evidence="5 8" id="KW-0812">Transmembrane</keyword>
<evidence type="ECO:0000256" key="3">
    <source>
        <dbReference type="ARBA" id="ARBA00022676"/>
    </source>
</evidence>
<feature type="domain" description="Glycosyltransferase RgtA/B/C/D-like" evidence="9">
    <location>
        <begin position="60"/>
        <end position="205"/>
    </location>
</feature>
<dbReference type="Proteomes" id="UP000008922">
    <property type="component" value="Chromosome"/>
</dbReference>
<gene>
    <name evidence="10" type="ordered locus">ANT_26080</name>
</gene>
<comment type="subcellular location">
    <subcellularLocation>
        <location evidence="1">Cell membrane</location>
        <topology evidence="1">Multi-pass membrane protein</topology>
    </subcellularLocation>
</comment>
<dbReference type="OrthoDB" id="154850at2"/>
<dbReference type="InParanoid" id="E8N085"/>
<evidence type="ECO:0000256" key="2">
    <source>
        <dbReference type="ARBA" id="ARBA00022475"/>
    </source>
</evidence>
<dbReference type="AlphaFoldDB" id="E8N085"/>
<protein>
    <submittedName>
        <fullName evidence="10">Hypothetical membrane protein</fullName>
    </submittedName>
</protein>
<keyword evidence="2" id="KW-1003">Cell membrane</keyword>
<dbReference type="GO" id="GO:0009103">
    <property type="term" value="P:lipopolysaccharide biosynthetic process"/>
    <property type="evidence" value="ECO:0007669"/>
    <property type="project" value="UniProtKB-ARBA"/>
</dbReference>
<feature type="transmembrane region" description="Helical" evidence="8">
    <location>
        <begin position="197"/>
        <end position="222"/>
    </location>
</feature>
<dbReference type="KEGG" id="atm:ANT_26080"/>